<evidence type="ECO:0000313" key="2">
    <source>
        <dbReference type="Proteomes" id="UP000013097"/>
    </source>
</evidence>
<proteinExistence type="predicted"/>
<keyword evidence="2" id="KW-1185">Reference proteome</keyword>
<sequence length="121" mass="14013">MKGKKVFILTIILSCLILTFAIKFINMEVHKERFEVVDSNNSISQKNSNEANSVVKVIQGQKYQKTNRLNNSQKTTYIIVDDKNIDEESIDRLLNLSSDLNLKITFIDNNEIINEDDKIEY</sequence>
<reference evidence="1 2" key="1">
    <citation type="submission" date="2013-01" db="EMBL/GenBank/DDBJ databases">
        <title>The Genome Sequence of Clostridium colicanis 209318.</title>
        <authorList>
            <consortium name="The Broad Institute Genome Sequencing Platform"/>
            <person name="Earl A."/>
            <person name="Ward D."/>
            <person name="Feldgarden M."/>
            <person name="Gevers D."/>
            <person name="Courvalin P."/>
            <person name="Lambert T."/>
            <person name="Walker B."/>
            <person name="Young S.K."/>
            <person name="Zeng Q."/>
            <person name="Gargeya S."/>
            <person name="Fitzgerald M."/>
            <person name="Haas B."/>
            <person name="Abouelleil A."/>
            <person name="Alvarado L."/>
            <person name="Arachchi H.M."/>
            <person name="Berlin A.M."/>
            <person name="Chapman S.B."/>
            <person name="Dewar J."/>
            <person name="Goldberg J."/>
            <person name="Griggs A."/>
            <person name="Gujja S."/>
            <person name="Hansen M."/>
            <person name="Howarth C."/>
            <person name="Imamovic A."/>
            <person name="Larimer J."/>
            <person name="McCowan C."/>
            <person name="Murphy C."/>
            <person name="Neiman D."/>
            <person name="Pearson M."/>
            <person name="Priest M."/>
            <person name="Roberts A."/>
            <person name="Saif S."/>
            <person name="Shea T."/>
            <person name="Sisk P."/>
            <person name="Sykes S."/>
            <person name="Wortman J."/>
            <person name="Nusbaum C."/>
            <person name="Birren B."/>
        </authorList>
    </citation>
    <scope>NUCLEOTIDE SEQUENCE [LARGE SCALE GENOMIC DNA]</scope>
    <source>
        <strain evidence="1 2">209318</strain>
    </source>
</reference>
<gene>
    <name evidence="1" type="ORF">HMPREF1092_02031</name>
</gene>
<dbReference type="PATRIC" id="fig|999411.4.peg.1998"/>
<dbReference type="AlphaFoldDB" id="N9XNM9"/>
<organism evidence="1 2">
    <name type="scientific">Clostridium thermobutyricum</name>
    <dbReference type="NCBI Taxonomy" id="29372"/>
    <lineage>
        <taxon>Bacteria</taxon>
        <taxon>Bacillati</taxon>
        <taxon>Bacillota</taxon>
        <taxon>Clostridia</taxon>
        <taxon>Eubacteriales</taxon>
        <taxon>Clostridiaceae</taxon>
        <taxon>Clostridium</taxon>
    </lineage>
</organism>
<evidence type="ECO:0000313" key="1">
    <source>
        <dbReference type="EMBL" id="ENZ01323.1"/>
    </source>
</evidence>
<dbReference type="EMBL" id="AGYT01000009">
    <property type="protein sequence ID" value="ENZ01323.1"/>
    <property type="molecule type" value="Genomic_DNA"/>
</dbReference>
<protein>
    <submittedName>
        <fullName evidence="1">Uncharacterized protein</fullName>
    </submittedName>
</protein>
<name>N9XNM9_9CLOT</name>
<accession>N9XNM9</accession>
<comment type="caution">
    <text evidence="1">The sequence shown here is derived from an EMBL/GenBank/DDBJ whole genome shotgun (WGS) entry which is preliminary data.</text>
</comment>
<dbReference type="Proteomes" id="UP000013097">
    <property type="component" value="Unassembled WGS sequence"/>
</dbReference>
<dbReference type="RefSeq" id="WP_002598525.1">
    <property type="nucleotide sequence ID" value="NZ_KB850956.1"/>
</dbReference>
<dbReference type="HOGENOM" id="CLU_2033998_0_0_9"/>